<dbReference type="RefSeq" id="WP_114407288.1">
    <property type="nucleotide sequence ID" value="NZ_QOWE01000014.1"/>
</dbReference>
<dbReference type="AlphaFoldDB" id="A0A368JKG4"/>
<dbReference type="PANTHER" id="PTHR34220">
    <property type="entry name" value="SENSOR HISTIDINE KINASE YPDA"/>
    <property type="match status" value="1"/>
</dbReference>
<evidence type="ECO:0000259" key="2">
    <source>
        <dbReference type="Pfam" id="PF06580"/>
    </source>
</evidence>
<dbReference type="InterPro" id="IPR036890">
    <property type="entry name" value="HATPase_C_sf"/>
</dbReference>
<dbReference type="Pfam" id="PF06580">
    <property type="entry name" value="His_kinase"/>
    <property type="match status" value="1"/>
</dbReference>
<dbReference type="GO" id="GO:0000155">
    <property type="term" value="F:phosphorelay sensor kinase activity"/>
    <property type="evidence" value="ECO:0007669"/>
    <property type="project" value="InterPro"/>
</dbReference>
<dbReference type="EMBL" id="QOWE01000014">
    <property type="protein sequence ID" value="RCR68157.1"/>
    <property type="molecule type" value="Genomic_DNA"/>
</dbReference>
<protein>
    <recommendedName>
        <fullName evidence="2">Signal transduction histidine kinase internal region domain-containing protein</fullName>
    </recommendedName>
</protein>
<gene>
    <name evidence="3" type="ORF">DUE52_17280</name>
</gene>
<evidence type="ECO:0000313" key="3">
    <source>
        <dbReference type="EMBL" id="RCR68157.1"/>
    </source>
</evidence>
<dbReference type="Proteomes" id="UP000253383">
    <property type="component" value="Unassembled WGS sequence"/>
</dbReference>
<keyword evidence="1" id="KW-1133">Transmembrane helix</keyword>
<feature type="transmembrane region" description="Helical" evidence="1">
    <location>
        <begin position="42"/>
        <end position="65"/>
    </location>
</feature>
<dbReference type="InterPro" id="IPR010559">
    <property type="entry name" value="Sig_transdc_His_kin_internal"/>
</dbReference>
<sequence length="360" mass="41116">MRKSTVILLHAGYWLLYAVVVSLLFALSNETPELAFRDWEDWLTILAISLLTGLISFYAFYSWLVPRYLTTQKIQKFIRWGLVVTIAITGGIIALVAVALSVLLSVVFENFFLIRLSVNDLQILFIILSLIALVNGILGTTIRGFITWYADIHVKETLANKTLRTELALLKAQINPHFLFNTLNNIDILIEHDAPRASLYLNKLSDLLRFVLYETQADLIPLTQELDYIRKYIDLQKIRTTNERFVKLQIDGPTDDVLIAPMLFVPYLENAFKYATNKKVSDAIRIQISIDGTQIRFQCVNVVDPGTTRLDTPGGLGNDLIRQRLSLLYQDRYTLTIQTTENEYRVNLLLPVKAHELSAH</sequence>
<feature type="transmembrane region" description="Helical" evidence="1">
    <location>
        <begin position="123"/>
        <end position="146"/>
    </location>
</feature>
<dbReference type="InterPro" id="IPR050640">
    <property type="entry name" value="Bact_2-comp_sensor_kinase"/>
</dbReference>
<dbReference type="OrthoDB" id="9792992at2"/>
<keyword evidence="4" id="KW-1185">Reference proteome</keyword>
<dbReference type="PANTHER" id="PTHR34220:SF7">
    <property type="entry name" value="SENSOR HISTIDINE KINASE YPDA"/>
    <property type="match status" value="1"/>
</dbReference>
<keyword evidence="1" id="KW-0472">Membrane</keyword>
<accession>A0A368JKG4</accession>
<feature type="domain" description="Signal transduction histidine kinase internal region" evidence="2">
    <location>
        <begin position="166"/>
        <end position="242"/>
    </location>
</feature>
<feature type="transmembrane region" description="Helical" evidence="1">
    <location>
        <begin position="7"/>
        <end position="27"/>
    </location>
</feature>
<name>A0A368JKG4_9BACT</name>
<keyword evidence="1" id="KW-0812">Transmembrane</keyword>
<evidence type="ECO:0000256" key="1">
    <source>
        <dbReference type="SAM" id="Phobius"/>
    </source>
</evidence>
<proteinExistence type="predicted"/>
<dbReference type="GO" id="GO:0016020">
    <property type="term" value="C:membrane"/>
    <property type="evidence" value="ECO:0007669"/>
    <property type="project" value="InterPro"/>
</dbReference>
<organism evidence="3 4">
    <name type="scientific">Larkinella punicea</name>
    <dbReference type="NCBI Taxonomy" id="2315727"/>
    <lineage>
        <taxon>Bacteria</taxon>
        <taxon>Pseudomonadati</taxon>
        <taxon>Bacteroidota</taxon>
        <taxon>Cytophagia</taxon>
        <taxon>Cytophagales</taxon>
        <taxon>Spirosomataceae</taxon>
        <taxon>Larkinella</taxon>
    </lineage>
</organism>
<dbReference type="Gene3D" id="3.30.565.10">
    <property type="entry name" value="Histidine kinase-like ATPase, C-terminal domain"/>
    <property type="match status" value="1"/>
</dbReference>
<reference evidence="3 4" key="1">
    <citation type="submission" date="2018-07" db="EMBL/GenBank/DDBJ databases">
        <title>Genome analysis of Larkinella rosea.</title>
        <authorList>
            <person name="Zhou Z."/>
            <person name="Wang G."/>
        </authorList>
    </citation>
    <scope>NUCLEOTIDE SEQUENCE [LARGE SCALE GENOMIC DNA]</scope>
    <source>
        <strain evidence="4">zzj9</strain>
    </source>
</reference>
<evidence type="ECO:0000313" key="4">
    <source>
        <dbReference type="Proteomes" id="UP000253383"/>
    </source>
</evidence>
<comment type="caution">
    <text evidence="3">The sequence shown here is derived from an EMBL/GenBank/DDBJ whole genome shotgun (WGS) entry which is preliminary data.</text>
</comment>
<feature type="transmembrane region" description="Helical" evidence="1">
    <location>
        <begin position="77"/>
        <end position="103"/>
    </location>
</feature>